<dbReference type="AlphaFoldDB" id="A0A3P6Q1U7"/>
<dbReference type="GO" id="GO:0005544">
    <property type="term" value="F:calcium-dependent phospholipid binding"/>
    <property type="evidence" value="ECO:0007669"/>
    <property type="project" value="UniProtKB-KW"/>
</dbReference>
<dbReference type="FunFam" id="1.10.220.10:FF:000002">
    <property type="entry name" value="Annexin"/>
    <property type="match status" value="1"/>
</dbReference>
<evidence type="ECO:0000256" key="2">
    <source>
        <dbReference type="ARBA" id="ARBA00004550"/>
    </source>
</evidence>
<dbReference type="PANTHER" id="PTHR10502:SF102">
    <property type="entry name" value="ANNEXIN B11"/>
    <property type="match status" value="1"/>
</dbReference>
<evidence type="ECO:0000256" key="8">
    <source>
        <dbReference type="ARBA" id="ARBA00059330"/>
    </source>
</evidence>
<evidence type="ECO:0000256" key="11">
    <source>
        <dbReference type="RuleBase" id="RU003540"/>
    </source>
</evidence>
<dbReference type="PANTHER" id="PTHR10502">
    <property type="entry name" value="ANNEXIN"/>
    <property type="match status" value="1"/>
</dbReference>
<keyword evidence="5 11" id="KW-0106">Calcium</keyword>
<dbReference type="GO" id="GO:0043657">
    <property type="term" value="C:host cell"/>
    <property type="evidence" value="ECO:0007669"/>
    <property type="project" value="UniProtKB-SubCell"/>
</dbReference>
<keyword evidence="13" id="KW-1185">Reference proteome</keyword>
<gene>
    <name evidence="12" type="ORF">TASK_LOCUS7349</name>
</gene>
<dbReference type="GO" id="GO:0005886">
    <property type="term" value="C:plasma membrane"/>
    <property type="evidence" value="ECO:0007669"/>
    <property type="project" value="TreeGrafter"/>
</dbReference>
<reference evidence="12 13" key="1">
    <citation type="submission" date="2018-11" db="EMBL/GenBank/DDBJ databases">
        <authorList>
            <consortium name="Pathogen Informatics"/>
        </authorList>
    </citation>
    <scope>NUCLEOTIDE SEQUENCE [LARGE SCALE GENOMIC DNA]</scope>
</reference>
<dbReference type="Proteomes" id="UP000282613">
    <property type="component" value="Unassembled WGS sequence"/>
</dbReference>
<evidence type="ECO:0000313" key="12">
    <source>
        <dbReference type="EMBL" id="VDK38230.1"/>
    </source>
</evidence>
<evidence type="ECO:0000256" key="6">
    <source>
        <dbReference type="ARBA" id="ARBA00023216"/>
    </source>
</evidence>
<dbReference type="Pfam" id="PF00191">
    <property type="entry name" value="Annexin"/>
    <property type="match status" value="8"/>
</dbReference>
<dbReference type="OrthoDB" id="37886at2759"/>
<proteinExistence type="inferred from homology"/>
<dbReference type="InterPro" id="IPR001464">
    <property type="entry name" value="Annexin"/>
</dbReference>
<evidence type="ECO:0000256" key="10">
    <source>
        <dbReference type="ARBA" id="ARBA00077076"/>
    </source>
</evidence>
<dbReference type="Gene3D" id="1.10.220.10">
    <property type="entry name" value="Annexin"/>
    <property type="match status" value="8"/>
</dbReference>
<dbReference type="GO" id="GO:0001786">
    <property type="term" value="F:phosphatidylserine binding"/>
    <property type="evidence" value="ECO:0007669"/>
    <property type="project" value="TreeGrafter"/>
</dbReference>
<evidence type="ECO:0000256" key="1">
    <source>
        <dbReference type="ARBA" id="ARBA00004340"/>
    </source>
</evidence>
<name>A0A3P6Q1U7_TAEAS</name>
<keyword evidence="7 11" id="KW-0111">Calcium/phospholipid-binding</keyword>
<dbReference type="GO" id="GO:0005576">
    <property type="term" value="C:extracellular region"/>
    <property type="evidence" value="ECO:0007669"/>
    <property type="project" value="UniProtKB-SubCell"/>
</dbReference>
<evidence type="ECO:0000256" key="5">
    <source>
        <dbReference type="ARBA" id="ARBA00022837"/>
    </source>
</evidence>
<protein>
    <recommendedName>
        <fullName evidence="10 11">Annexin</fullName>
    </recommendedName>
</protein>
<dbReference type="FunFam" id="1.10.220.10:FF:000003">
    <property type="entry name" value="Annexin"/>
    <property type="match status" value="1"/>
</dbReference>
<dbReference type="GO" id="GO:0005737">
    <property type="term" value="C:cytoplasm"/>
    <property type="evidence" value="ECO:0007669"/>
    <property type="project" value="TreeGrafter"/>
</dbReference>
<dbReference type="InterPro" id="IPR037104">
    <property type="entry name" value="Annexin_sf"/>
</dbReference>
<evidence type="ECO:0000256" key="7">
    <source>
        <dbReference type="ARBA" id="ARBA00023302"/>
    </source>
</evidence>
<comment type="similarity">
    <text evidence="3 11">Belongs to the annexin family.</text>
</comment>
<dbReference type="InterPro" id="IPR018252">
    <property type="entry name" value="Annexin_repeat_CS"/>
</dbReference>
<dbReference type="InterPro" id="IPR018502">
    <property type="entry name" value="Annexin_repeat"/>
</dbReference>
<comment type="subcellular location">
    <subcellularLocation>
        <location evidence="1">Host cell</location>
    </subcellularLocation>
    <subcellularLocation>
        <location evidence="2">Secreted</location>
        <location evidence="2">Extracellular exosome</location>
    </subcellularLocation>
    <subcellularLocation>
        <location evidence="9">Tegument</location>
    </subcellularLocation>
</comment>
<dbReference type="PRINTS" id="PR00196">
    <property type="entry name" value="ANNEXIN"/>
</dbReference>
<evidence type="ECO:0000313" key="13">
    <source>
        <dbReference type="Proteomes" id="UP000282613"/>
    </source>
</evidence>
<keyword evidence="4 11" id="KW-0677">Repeat</keyword>
<organism evidence="12 13">
    <name type="scientific">Taenia asiatica</name>
    <name type="common">Asian tapeworm</name>
    <dbReference type="NCBI Taxonomy" id="60517"/>
    <lineage>
        <taxon>Eukaryota</taxon>
        <taxon>Metazoa</taxon>
        <taxon>Spiralia</taxon>
        <taxon>Lophotrochozoa</taxon>
        <taxon>Platyhelminthes</taxon>
        <taxon>Cestoda</taxon>
        <taxon>Eucestoda</taxon>
        <taxon>Cyclophyllidea</taxon>
        <taxon>Taeniidae</taxon>
        <taxon>Taenia</taxon>
    </lineage>
</organism>
<comment type="function">
    <text evidence="8">Involved in reproduction of the worm. Involved in host-parasite interaction. Delivered into the host cell by means of parasite exosomes. Binds to acidic phospholipid membranes in a calcium-dependent manner in vitro. Causes aggregation of liposomes in the presence of calcium, but not in its absence. Likely to promote membrane fusion. May provide structural integrity within the tegument.</text>
</comment>
<keyword evidence="6 11" id="KW-0041">Annexin</keyword>
<dbReference type="SUPFAM" id="SSF47874">
    <property type="entry name" value="Annexin"/>
    <property type="match status" value="2"/>
</dbReference>
<dbReference type="PROSITE" id="PS51897">
    <property type="entry name" value="ANNEXIN_2"/>
    <property type="match status" value="6"/>
</dbReference>
<accession>A0A3P6Q1U7</accession>
<dbReference type="FunFam" id="1.10.220.10:FF:000004">
    <property type="entry name" value="Annexin"/>
    <property type="match status" value="1"/>
</dbReference>
<evidence type="ECO:0000256" key="3">
    <source>
        <dbReference type="ARBA" id="ARBA00007831"/>
    </source>
</evidence>
<sequence>MLLIKFAGSDAGVIISILAHRSSSQRREIESVFKAHFGKDLQNELSHELSGRFKQAVLWSFGDKAHVNAMALFKAIDRAGTDELMLIDVLCTATKEEIEEIKAAYLDVLLQNKKNTLSRNLEADVRDDTSGDFRKVLIALLQASREEECDESQVKSDSFELYQAGVGWEQLRKIDEIYTENYGHNLLTAISKETSGDYKVALKRIMQTATNLNETIVEMLYKSMKGAGTNDDSLIRILLAHSEENLATLEELFNERYDKTLTEMIRVMATVKPSRGFNANEDAQELEKAMKGIGTDEATIIDVLANRTNSQRREIAQAYKAQYGKDLKERLHKELSGKFRQAVEWSFYDRAHVNAAALQKAMKGAGTNEGMLIDVLCTATNNEVKKIKEAYQDLTQKSLEDDVESETSGNFKRVLVALLQARRETDCDKSQAREDALEIYKAGEDKLGTDESTFTRILCTRSYDQIRVINEIYQDEAGHDLIKAIEKETSGDYKKVLSRIVLMSKDPIGTVAEMLYRSMKGAGTNDDSLIRIILAYSEDSLQKIQNKFDNTYEKTLVEMISGDTSGDYKKFLLAILE</sequence>
<dbReference type="PROSITE" id="PS00223">
    <property type="entry name" value="ANNEXIN_1"/>
    <property type="match status" value="1"/>
</dbReference>
<comment type="domain">
    <text evidence="11">A pair of annexin repeats may form one binding site for calcium and phospholipid.</text>
</comment>
<evidence type="ECO:0000256" key="9">
    <source>
        <dbReference type="ARBA" id="ARBA00060393"/>
    </source>
</evidence>
<dbReference type="FunFam" id="1.10.220.10:FF:000001">
    <property type="entry name" value="Annexin"/>
    <property type="match status" value="1"/>
</dbReference>
<dbReference type="GO" id="GO:0005509">
    <property type="term" value="F:calcium ion binding"/>
    <property type="evidence" value="ECO:0007669"/>
    <property type="project" value="InterPro"/>
</dbReference>
<evidence type="ECO:0000256" key="4">
    <source>
        <dbReference type="ARBA" id="ARBA00022737"/>
    </source>
</evidence>
<dbReference type="EMBL" id="UYRS01018605">
    <property type="protein sequence ID" value="VDK38230.1"/>
    <property type="molecule type" value="Genomic_DNA"/>
</dbReference>
<dbReference type="SMART" id="SM00335">
    <property type="entry name" value="ANX"/>
    <property type="match status" value="8"/>
</dbReference>